<dbReference type="EMBL" id="JACIVE010000017">
    <property type="protein sequence ID" value="MBB1094867.1"/>
    <property type="molecule type" value="Genomic_DNA"/>
</dbReference>
<evidence type="ECO:0000313" key="2">
    <source>
        <dbReference type="Proteomes" id="UP000534578"/>
    </source>
</evidence>
<name>A0A7W3UG24_9LACO</name>
<evidence type="ECO:0000313" key="1">
    <source>
        <dbReference type="EMBL" id="MBB1094867.1"/>
    </source>
</evidence>
<dbReference type="AlphaFoldDB" id="A0A7W3UG24"/>
<proteinExistence type="predicted"/>
<gene>
    <name evidence="1" type="ORF">H5R92_01355</name>
</gene>
<reference evidence="1 2" key="1">
    <citation type="submission" date="2020-07" db="EMBL/GenBank/DDBJ databases">
        <title>Description of Limosilactobacillus balticus sp. nov., Limosilactobacillus agrestis sp. nov., Limosilactobacillus albertensis sp. nov., Limosilactobacillus rudii sp. nov., Limosilactobacillus fastidiosus sp. nov., five novel Limosilactobacillus species isolated from the vertebrate gastrointestinal tract, and proposal of 6 subspecies of Limosilactobacillus reuteri adapted to the gastrointestinal tract of specific vertebrate hosts.</title>
        <authorList>
            <person name="Li F."/>
            <person name="Cheng C."/>
            <person name="Zheng J."/>
            <person name="Quevedo R.M."/>
            <person name="Li J."/>
            <person name="Roos S."/>
            <person name="Gaenzle M.G."/>
            <person name="Walter J."/>
        </authorList>
    </citation>
    <scope>NUCLEOTIDE SEQUENCE [LARGE SCALE GENOMIC DNA]</scope>
    <source>
        <strain evidence="1 2">BG-MG3-A</strain>
    </source>
</reference>
<dbReference type="Proteomes" id="UP000534578">
    <property type="component" value="Unassembled WGS sequence"/>
</dbReference>
<sequence>MSLISKKYRYDNEKEKTNKQEVESLLTEQVILDNKNIGNSELKEKFPIHHNADSIMGLKKAINTFKKVNKRKYDMTVKLSNVKNLVFVKFDKDKLEIKFSVSSDDGKILVSEVRSIYDARKSFLDHFFAADQFALRAMHNGQLDAVQKLMVKLQSNQNYSENSGIFRFIDTTENNEDKTFLRAVIGTKYKTLYNNAAIFYLSIAAISKMKGNYTLDWMNVTDSTIAISYMQQGKIKLTDGLYLSTGILVENSELGTGAAKFTVQFKISNKEGKTTRFINYDEQILSINHGYSFDKIRASLNKLAQFSNIQKDIINTVKKVKWSHSLNTEQLSMLVADISHLRGNVSKEVKENLLKEVNTYEQTKKAFNILELFSRFEDVISNDKTRLVVEGKFYKWIRSL</sequence>
<dbReference type="RefSeq" id="WP_182577840.1">
    <property type="nucleotide sequence ID" value="NZ_JACIVE010000017.1"/>
</dbReference>
<organism evidence="1 2">
    <name type="scientific">Limosilactobacillus agrestis</name>
    <dbReference type="NCBI Taxonomy" id="2759748"/>
    <lineage>
        <taxon>Bacteria</taxon>
        <taxon>Bacillati</taxon>
        <taxon>Bacillota</taxon>
        <taxon>Bacilli</taxon>
        <taxon>Lactobacillales</taxon>
        <taxon>Lactobacillaceae</taxon>
        <taxon>Limosilactobacillus</taxon>
    </lineage>
</organism>
<accession>A0A7W3UG24</accession>
<protein>
    <submittedName>
        <fullName evidence="1">Uncharacterized protein</fullName>
    </submittedName>
</protein>
<comment type="caution">
    <text evidence="1">The sequence shown here is derived from an EMBL/GenBank/DDBJ whole genome shotgun (WGS) entry which is preliminary data.</text>
</comment>